<dbReference type="GeneID" id="38784900"/>
<keyword evidence="3" id="KW-1185">Reference proteome</keyword>
<keyword evidence="1" id="KW-0732">Signal</keyword>
<feature type="chain" id="PRO_5019176814" evidence="1">
    <location>
        <begin position="22"/>
        <end position="211"/>
    </location>
</feature>
<comment type="caution">
    <text evidence="2">The sequence shown here is derived from an EMBL/GenBank/DDBJ whole genome shotgun (WGS) entry which is preliminary data.</text>
</comment>
<organism evidence="2 3">
    <name type="scientific">Sparassis crispa</name>
    <dbReference type="NCBI Taxonomy" id="139825"/>
    <lineage>
        <taxon>Eukaryota</taxon>
        <taxon>Fungi</taxon>
        <taxon>Dikarya</taxon>
        <taxon>Basidiomycota</taxon>
        <taxon>Agaricomycotina</taxon>
        <taxon>Agaricomycetes</taxon>
        <taxon>Polyporales</taxon>
        <taxon>Sparassidaceae</taxon>
        <taxon>Sparassis</taxon>
    </lineage>
</organism>
<sequence>MFATLITVALFSTLTIQGAQAQGLSIDTPTIAQCQAVTVTWTSTNNPPYNLVVVNSDDPCGDAIDDLGDYNGLATNWTVNVPAGMSVTFSLMDSQGDEAWSGDMVVGQSDDASCLSANSSVSSASSGSSSASVDSSAIPAAAEAKTTLYVSPSFAEPTASSHSASASSSAAVPVGAANAGTNPTNSAGYSMREYSAPIMVLSAIAAIALSL</sequence>
<proteinExistence type="predicted"/>
<protein>
    <submittedName>
        <fullName evidence="2">Uncharacterized protein</fullName>
    </submittedName>
</protein>
<reference evidence="2 3" key="1">
    <citation type="journal article" date="2018" name="Sci. Rep.">
        <title>Genome sequence of the cauliflower mushroom Sparassis crispa (Hanabiratake) and its association with beneficial usage.</title>
        <authorList>
            <person name="Kiyama R."/>
            <person name="Furutani Y."/>
            <person name="Kawaguchi K."/>
            <person name="Nakanishi T."/>
        </authorList>
    </citation>
    <scope>NUCLEOTIDE SEQUENCE [LARGE SCALE GENOMIC DNA]</scope>
</reference>
<gene>
    <name evidence="2" type="ORF">SCP_1202090</name>
</gene>
<dbReference type="OrthoDB" id="3259746at2759"/>
<evidence type="ECO:0000256" key="1">
    <source>
        <dbReference type="SAM" id="SignalP"/>
    </source>
</evidence>
<dbReference type="Proteomes" id="UP000287166">
    <property type="component" value="Unassembled WGS sequence"/>
</dbReference>
<dbReference type="AlphaFoldDB" id="A0A401H0Q0"/>
<evidence type="ECO:0000313" key="2">
    <source>
        <dbReference type="EMBL" id="GBE87983.1"/>
    </source>
</evidence>
<name>A0A401H0Q0_9APHY</name>
<dbReference type="InParanoid" id="A0A401H0Q0"/>
<dbReference type="EMBL" id="BFAD01000012">
    <property type="protein sequence ID" value="GBE87983.1"/>
    <property type="molecule type" value="Genomic_DNA"/>
</dbReference>
<evidence type="ECO:0000313" key="3">
    <source>
        <dbReference type="Proteomes" id="UP000287166"/>
    </source>
</evidence>
<feature type="signal peptide" evidence="1">
    <location>
        <begin position="1"/>
        <end position="21"/>
    </location>
</feature>
<accession>A0A401H0Q0</accession>
<dbReference type="RefSeq" id="XP_027618896.1">
    <property type="nucleotide sequence ID" value="XM_027763095.1"/>
</dbReference>